<reference evidence="2 3" key="1">
    <citation type="submission" date="2015-12" db="EMBL/GenBank/DDBJ databases">
        <authorList>
            <person name="Shamseldin A."/>
            <person name="Moawad H."/>
            <person name="Abd El-Rahim W.M."/>
            <person name="Sadowsky M.J."/>
        </authorList>
    </citation>
    <scope>NUCLEOTIDE SEQUENCE [LARGE SCALE GENOMIC DNA]</scope>
    <source>
        <strain evidence="2 3">DG5B</strain>
    </source>
</reference>
<dbReference type="AlphaFoldDB" id="A0A0U4AMX7"/>
<dbReference type="KEGG" id="hyg:AUC43_07385"/>
<dbReference type="SUPFAM" id="SSF56925">
    <property type="entry name" value="OMPA-like"/>
    <property type="match status" value="1"/>
</dbReference>
<evidence type="ECO:0000313" key="3">
    <source>
        <dbReference type="Proteomes" id="UP000059542"/>
    </source>
</evidence>
<dbReference type="EMBL" id="CP013909">
    <property type="protein sequence ID" value="ALW84928.1"/>
    <property type="molecule type" value="Genomic_DNA"/>
</dbReference>
<feature type="signal peptide" evidence="1">
    <location>
        <begin position="1"/>
        <end position="24"/>
    </location>
</feature>
<keyword evidence="1" id="KW-0732">Signal</keyword>
<dbReference type="Proteomes" id="UP000059542">
    <property type="component" value="Chromosome"/>
</dbReference>
<evidence type="ECO:0000256" key="1">
    <source>
        <dbReference type="SAM" id="SignalP"/>
    </source>
</evidence>
<dbReference type="OrthoDB" id="940928at2"/>
<proteinExistence type="predicted"/>
<dbReference type="RefSeq" id="WP_068191513.1">
    <property type="nucleotide sequence ID" value="NZ_CP013909.1"/>
</dbReference>
<sequence length="245" mass="26432">MRIKALVLGVVTTAGIISSQTVQAQHYGQKRHYNSQGRPYYRGPAHITFGAGTGLYNGDLGNSPSDNFFGPAFSAGGLYRLTPHLKIGGEFSYVKLGARDKAVERGLAFTGSNGLGTVFLRFDFLHDESIFAASQADAPTLQIYAQAGAGLLLFNPRSYFGTERPDKTTTYLQPERNDYPALAGVVPVGGGFSVLMTDRLRAGLEANYYITSTDQLDDINVRLGGAGLNKDGFATVMLKLDYALR</sequence>
<organism evidence="2 3">
    <name type="scientific">Hymenobacter sedentarius</name>
    <dbReference type="NCBI Taxonomy" id="1411621"/>
    <lineage>
        <taxon>Bacteria</taxon>
        <taxon>Pseudomonadati</taxon>
        <taxon>Bacteroidota</taxon>
        <taxon>Cytophagia</taxon>
        <taxon>Cytophagales</taxon>
        <taxon>Hymenobacteraceae</taxon>
        <taxon>Hymenobacter</taxon>
    </lineage>
</organism>
<name>A0A0U4AMX7_9BACT</name>
<evidence type="ECO:0008006" key="4">
    <source>
        <dbReference type="Google" id="ProtNLM"/>
    </source>
</evidence>
<accession>A0A0U4AMX7</accession>
<gene>
    <name evidence="2" type="ORF">AUC43_07385</name>
</gene>
<dbReference type="InterPro" id="IPR011250">
    <property type="entry name" value="OMP/PagP_B-barrel"/>
</dbReference>
<feature type="chain" id="PRO_5006846812" description="Outer membrane protein beta-barrel domain-containing protein" evidence="1">
    <location>
        <begin position="25"/>
        <end position="245"/>
    </location>
</feature>
<dbReference type="STRING" id="1411621.AUC43_07385"/>
<keyword evidence="3" id="KW-1185">Reference proteome</keyword>
<evidence type="ECO:0000313" key="2">
    <source>
        <dbReference type="EMBL" id="ALW84928.1"/>
    </source>
</evidence>
<protein>
    <recommendedName>
        <fullName evidence="4">Outer membrane protein beta-barrel domain-containing protein</fullName>
    </recommendedName>
</protein>